<feature type="transmembrane region" description="Helical" evidence="1">
    <location>
        <begin position="108"/>
        <end position="134"/>
    </location>
</feature>
<keyword evidence="1" id="KW-0812">Transmembrane</keyword>
<evidence type="ECO:0000313" key="3">
    <source>
        <dbReference type="EMBL" id="GAA1701999.1"/>
    </source>
</evidence>
<evidence type="ECO:0000259" key="2">
    <source>
        <dbReference type="Pfam" id="PF02517"/>
    </source>
</evidence>
<dbReference type="Proteomes" id="UP001500618">
    <property type="component" value="Unassembled WGS sequence"/>
</dbReference>
<protein>
    <recommendedName>
        <fullName evidence="2">CAAX prenyl protease 2/Lysostaphin resistance protein A-like domain-containing protein</fullName>
    </recommendedName>
</protein>
<feature type="domain" description="CAAX prenyl protease 2/Lysostaphin resistance protein A-like" evidence="2">
    <location>
        <begin position="158"/>
        <end position="246"/>
    </location>
</feature>
<sequence length="313" mass="33585">MDLWFEPRSPVPYAGPTRHWKVGLALALALLFGPLLWVTTATLALQRGGPTSPVAGIDLRNGFGDTLVGVLLQAVLLFAAVGVAFLVLRMSGDRLLNLGLRPGSLPMLASDTGLTLSGLYLPALLLGGLVGVLLRQVFGGFATSPEITGGDAGQLIRAIVIALLLAIPTAVAEEVVALGLAYRLLERLGWPVWLITLALVVLRGSYHIYYGISVVSLLGWAYLSVLFYRRYRRLWPLILAHAAYDTASITTALAASTQIAVMVILGYLLLPMVALGTLINQLRARWGQPHPSTDIIRPAASWKSRLLASKPLL</sequence>
<keyword evidence="1" id="KW-1133">Transmembrane helix</keyword>
<feature type="transmembrane region" description="Helical" evidence="1">
    <location>
        <begin position="234"/>
        <end position="253"/>
    </location>
</feature>
<dbReference type="EMBL" id="BAAANY010000024">
    <property type="protein sequence ID" value="GAA1701999.1"/>
    <property type="molecule type" value="Genomic_DNA"/>
</dbReference>
<proteinExistence type="predicted"/>
<reference evidence="3 4" key="1">
    <citation type="journal article" date="2019" name="Int. J. Syst. Evol. Microbiol.">
        <title>The Global Catalogue of Microorganisms (GCM) 10K type strain sequencing project: providing services to taxonomists for standard genome sequencing and annotation.</title>
        <authorList>
            <consortium name="The Broad Institute Genomics Platform"/>
            <consortium name="The Broad Institute Genome Sequencing Center for Infectious Disease"/>
            <person name="Wu L."/>
            <person name="Ma J."/>
        </authorList>
    </citation>
    <scope>NUCLEOTIDE SEQUENCE [LARGE SCALE GENOMIC DNA]</scope>
    <source>
        <strain evidence="3 4">JCM 14718</strain>
    </source>
</reference>
<gene>
    <name evidence="3" type="ORF">GCM10009765_59400</name>
</gene>
<organism evidence="3 4">
    <name type="scientific">Fodinicola feengrottensis</name>
    <dbReference type="NCBI Taxonomy" id="435914"/>
    <lineage>
        <taxon>Bacteria</taxon>
        <taxon>Bacillati</taxon>
        <taxon>Actinomycetota</taxon>
        <taxon>Actinomycetes</taxon>
        <taxon>Mycobacteriales</taxon>
        <taxon>Fodinicola</taxon>
    </lineage>
</organism>
<keyword evidence="4" id="KW-1185">Reference proteome</keyword>
<keyword evidence="1" id="KW-0472">Membrane</keyword>
<evidence type="ECO:0000313" key="4">
    <source>
        <dbReference type="Proteomes" id="UP001500618"/>
    </source>
</evidence>
<dbReference type="Pfam" id="PF02517">
    <property type="entry name" value="Rce1-like"/>
    <property type="match status" value="1"/>
</dbReference>
<feature type="transmembrane region" description="Helical" evidence="1">
    <location>
        <begin position="154"/>
        <end position="172"/>
    </location>
</feature>
<feature type="transmembrane region" description="Helical" evidence="1">
    <location>
        <begin position="22"/>
        <end position="46"/>
    </location>
</feature>
<dbReference type="InterPro" id="IPR003675">
    <property type="entry name" value="Rce1/LyrA-like_dom"/>
</dbReference>
<evidence type="ECO:0000256" key="1">
    <source>
        <dbReference type="SAM" id="Phobius"/>
    </source>
</evidence>
<accession>A0ABN2IBT7</accession>
<name>A0ABN2IBT7_9ACTN</name>
<comment type="caution">
    <text evidence="3">The sequence shown here is derived from an EMBL/GenBank/DDBJ whole genome shotgun (WGS) entry which is preliminary data.</text>
</comment>
<feature type="transmembrane region" description="Helical" evidence="1">
    <location>
        <begin position="208"/>
        <end position="227"/>
    </location>
</feature>
<feature type="transmembrane region" description="Helical" evidence="1">
    <location>
        <begin position="259"/>
        <end position="279"/>
    </location>
</feature>
<feature type="transmembrane region" description="Helical" evidence="1">
    <location>
        <begin position="66"/>
        <end position="88"/>
    </location>
</feature>